<evidence type="ECO:0000313" key="4">
    <source>
        <dbReference type="Proteomes" id="UP000031443"/>
    </source>
</evidence>
<sequence length="146" mass="16292">MAAAQRGKRKVQIKRTQKAQQDKPRTSPKQGKRQPQLGNQMRQKPVAKQLKSCQGKKGLGRNGVPAHYASRMLQQMTKVRMSAKAKGLMKSFMTDLYSQVSTEAEHLRKQKQLPALGSSEVRAALQQVMPREVAKHSATPICNESV</sequence>
<proteinExistence type="inferred from homology"/>
<evidence type="ECO:0000256" key="2">
    <source>
        <dbReference type="SAM" id="MobiDB-lite"/>
    </source>
</evidence>
<gene>
    <name evidence="3" type="ORF">UY3_00702</name>
</gene>
<reference evidence="4" key="1">
    <citation type="journal article" date="2013" name="Nat. Genet.">
        <title>The draft genomes of soft-shell turtle and green sea turtle yield insights into the development and evolution of the turtle-specific body plan.</title>
        <authorList>
            <person name="Wang Z."/>
            <person name="Pascual-Anaya J."/>
            <person name="Zadissa A."/>
            <person name="Li W."/>
            <person name="Niimura Y."/>
            <person name="Huang Z."/>
            <person name="Li C."/>
            <person name="White S."/>
            <person name="Xiong Z."/>
            <person name="Fang D."/>
            <person name="Wang B."/>
            <person name="Ming Y."/>
            <person name="Chen Y."/>
            <person name="Zheng Y."/>
            <person name="Kuraku S."/>
            <person name="Pignatelli M."/>
            <person name="Herrero J."/>
            <person name="Beal K."/>
            <person name="Nozawa M."/>
            <person name="Li Q."/>
            <person name="Wang J."/>
            <person name="Zhang H."/>
            <person name="Yu L."/>
            <person name="Shigenobu S."/>
            <person name="Wang J."/>
            <person name="Liu J."/>
            <person name="Flicek P."/>
            <person name="Searle S."/>
            <person name="Wang J."/>
            <person name="Kuratani S."/>
            <person name="Yin Y."/>
            <person name="Aken B."/>
            <person name="Zhang G."/>
            <person name="Irie N."/>
        </authorList>
    </citation>
    <scope>NUCLEOTIDE SEQUENCE [LARGE SCALE GENOMIC DNA]</scope>
</reference>
<dbReference type="PRINTS" id="PR00621">
    <property type="entry name" value="HISTONEH2B"/>
</dbReference>
<dbReference type="Gene3D" id="1.10.20.10">
    <property type="entry name" value="Histone, subunit A"/>
    <property type="match status" value="1"/>
</dbReference>
<keyword evidence="4" id="KW-1185">Reference proteome</keyword>
<protein>
    <submittedName>
        <fullName evidence="3">Histone H2B.3</fullName>
    </submittedName>
</protein>
<comment type="similarity">
    <text evidence="1">Belongs to the histone H2B family.</text>
</comment>
<dbReference type="EMBL" id="KB478967">
    <property type="protein sequence ID" value="EMP42039.1"/>
    <property type="molecule type" value="Genomic_DNA"/>
</dbReference>
<dbReference type="AlphaFoldDB" id="M7BXU7"/>
<evidence type="ECO:0000256" key="1">
    <source>
        <dbReference type="ARBA" id="ARBA00006846"/>
    </source>
</evidence>
<dbReference type="InterPro" id="IPR000558">
    <property type="entry name" value="Histone_H2B"/>
</dbReference>
<dbReference type="GO" id="GO:0030527">
    <property type="term" value="F:structural constituent of chromatin"/>
    <property type="evidence" value="ECO:0007669"/>
    <property type="project" value="InterPro"/>
</dbReference>
<dbReference type="InterPro" id="IPR009072">
    <property type="entry name" value="Histone-fold"/>
</dbReference>
<accession>M7BXU7</accession>
<dbReference type="STRING" id="8469.M7BXU7"/>
<evidence type="ECO:0000313" key="3">
    <source>
        <dbReference type="EMBL" id="EMP42039.1"/>
    </source>
</evidence>
<dbReference type="eggNOG" id="ENOG502SXMR">
    <property type="taxonomic scope" value="Eukaryota"/>
</dbReference>
<dbReference type="Proteomes" id="UP000031443">
    <property type="component" value="Unassembled WGS sequence"/>
</dbReference>
<dbReference type="GO" id="GO:0046982">
    <property type="term" value="F:protein heterodimerization activity"/>
    <property type="evidence" value="ECO:0007669"/>
    <property type="project" value="InterPro"/>
</dbReference>
<feature type="region of interest" description="Disordered" evidence="2">
    <location>
        <begin position="1"/>
        <end position="65"/>
    </location>
</feature>
<feature type="compositionally biased region" description="Basic residues" evidence="2">
    <location>
        <begin position="1"/>
        <end position="17"/>
    </location>
</feature>
<dbReference type="SUPFAM" id="SSF47113">
    <property type="entry name" value="Histone-fold"/>
    <property type="match status" value="1"/>
</dbReference>
<name>M7BXU7_CHEMY</name>
<dbReference type="GO" id="GO:0000786">
    <property type="term" value="C:nucleosome"/>
    <property type="evidence" value="ECO:0007669"/>
    <property type="project" value="InterPro"/>
</dbReference>
<dbReference type="GO" id="GO:0003677">
    <property type="term" value="F:DNA binding"/>
    <property type="evidence" value="ECO:0007669"/>
    <property type="project" value="InterPro"/>
</dbReference>
<organism evidence="3 4">
    <name type="scientific">Chelonia mydas</name>
    <name type="common">Green sea-turtle</name>
    <name type="synonym">Chelonia agassizi</name>
    <dbReference type="NCBI Taxonomy" id="8469"/>
    <lineage>
        <taxon>Eukaryota</taxon>
        <taxon>Metazoa</taxon>
        <taxon>Chordata</taxon>
        <taxon>Craniata</taxon>
        <taxon>Vertebrata</taxon>
        <taxon>Euteleostomi</taxon>
        <taxon>Archelosauria</taxon>
        <taxon>Testudinata</taxon>
        <taxon>Testudines</taxon>
        <taxon>Cryptodira</taxon>
        <taxon>Durocryptodira</taxon>
        <taxon>Americhelydia</taxon>
        <taxon>Chelonioidea</taxon>
        <taxon>Cheloniidae</taxon>
        <taxon>Chelonia</taxon>
    </lineage>
</organism>